<feature type="domain" description="3-oxo-5-alpha-steroid 4-dehydrogenase C-terminal" evidence="14">
    <location>
        <begin position="148"/>
        <end position="219"/>
    </location>
</feature>
<keyword evidence="7" id="KW-0492">Microsome</keyword>
<dbReference type="GO" id="GO:0006694">
    <property type="term" value="P:steroid biosynthetic process"/>
    <property type="evidence" value="ECO:0007669"/>
    <property type="project" value="TreeGrafter"/>
</dbReference>
<dbReference type="GeneID" id="101579751"/>
<evidence type="ECO:0000256" key="12">
    <source>
        <dbReference type="ARBA" id="ARBA00023136"/>
    </source>
</evidence>
<evidence type="ECO:0000313" key="15">
    <source>
        <dbReference type="Proteomes" id="UP000515203"/>
    </source>
</evidence>
<evidence type="ECO:0000256" key="8">
    <source>
        <dbReference type="ARBA" id="ARBA00022857"/>
    </source>
</evidence>
<evidence type="ECO:0000256" key="2">
    <source>
        <dbReference type="ARBA" id="ARBA00004524"/>
    </source>
</evidence>
<evidence type="ECO:0000256" key="7">
    <source>
        <dbReference type="ARBA" id="ARBA00022848"/>
    </source>
</evidence>
<dbReference type="PANTHER" id="PTHR10556:SF57">
    <property type="entry name" value="3-OXO-5-ALPHA-STEROID 4-DEHYDROGENASE 1"/>
    <property type="match status" value="1"/>
</dbReference>
<evidence type="ECO:0000256" key="1">
    <source>
        <dbReference type="ARBA" id="ARBA00004477"/>
    </source>
</evidence>
<reference evidence="16" key="1">
    <citation type="submission" date="2025-08" db="UniProtKB">
        <authorList>
            <consortium name="RefSeq"/>
        </authorList>
    </citation>
    <scope>IDENTIFICATION</scope>
</reference>
<sequence>MESVELLDALAYLMCLLGCKAFLWIRWYGSPYGRYSSQYSGPCVPVRAAWVLQELPSLAWPLLECACASAVRLDRLPNRVLLAMFLVHYIYRTLIFPFVIRGGKPTPLFTCVTAFLFCLYNGYLQSRYLSHYAVYAEDWVTQPCFLAGGLFEYVTAANYLGESVEWFGFALASWSLQGAAFALFTFCVLLSRAMHHHRWYLEKFEDYPKSRKILIPFLY</sequence>
<dbReference type="PANTHER" id="PTHR10556">
    <property type="entry name" value="3-OXO-5-ALPHA-STEROID 4-DEHYDROGENASE"/>
    <property type="match status" value="1"/>
</dbReference>
<keyword evidence="6" id="KW-0256">Endoplasmic reticulum</keyword>
<keyword evidence="4 13" id="KW-0812">Transmembrane</keyword>
<keyword evidence="10" id="KW-0560">Oxidoreductase</keyword>
<keyword evidence="11" id="KW-0443">Lipid metabolism</keyword>
<keyword evidence="15" id="KW-1185">Reference proteome</keyword>
<dbReference type="Gene3D" id="1.20.120.1630">
    <property type="match status" value="1"/>
</dbReference>
<evidence type="ECO:0000259" key="14">
    <source>
        <dbReference type="Pfam" id="PF02544"/>
    </source>
</evidence>
<dbReference type="Proteomes" id="UP000515203">
    <property type="component" value="Unplaced"/>
</dbReference>
<evidence type="ECO:0000256" key="5">
    <source>
        <dbReference type="ARBA" id="ARBA00022782"/>
    </source>
</evidence>
<feature type="transmembrane region" description="Helical" evidence="13">
    <location>
        <begin position="166"/>
        <end position="190"/>
    </location>
</feature>
<feature type="transmembrane region" description="Helical" evidence="13">
    <location>
        <begin position="6"/>
        <end position="25"/>
    </location>
</feature>
<organism evidence="15 16">
    <name type="scientific">Octodon degus</name>
    <name type="common">Degu</name>
    <name type="synonym">Sciurus degus</name>
    <dbReference type="NCBI Taxonomy" id="10160"/>
    <lineage>
        <taxon>Eukaryota</taxon>
        <taxon>Metazoa</taxon>
        <taxon>Chordata</taxon>
        <taxon>Craniata</taxon>
        <taxon>Vertebrata</taxon>
        <taxon>Euteleostomi</taxon>
        <taxon>Mammalia</taxon>
        <taxon>Eutheria</taxon>
        <taxon>Euarchontoglires</taxon>
        <taxon>Glires</taxon>
        <taxon>Rodentia</taxon>
        <taxon>Hystricomorpha</taxon>
        <taxon>Octodontidae</taxon>
        <taxon>Octodon</taxon>
    </lineage>
</organism>
<evidence type="ECO:0000256" key="13">
    <source>
        <dbReference type="SAM" id="Phobius"/>
    </source>
</evidence>
<keyword evidence="12 13" id="KW-0472">Membrane</keyword>
<dbReference type="Pfam" id="PF02544">
    <property type="entry name" value="Steroid_dh"/>
    <property type="match status" value="1"/>
</dbReference>
<dbReference type="GO" id="GO:0030154">
    <property type="term" value="P:cell differentiation"/>
    <property type="evidence" value="ECO:0007669"/>
    <property type="project" value="UniProtKB-KW"/>
</dbReference>
<dbReference type="GO" id="GO:0003865">
    <property type="term" value="F:3-oxo-5-alpha-steroid 4-dehydrogenase activity"/>
    <property type="evidence" value="ECO:0007669"/>
    <property type="project" value="TreeGrafter"/>
</dbReference>
<evidence type="ECO:0000256" key="10">
    <source>
        <dbReference type="ARBA" id="ARBA00023002"/>
    </source>
</evidence>
<gene>
    <name evidence="16" type="primary">Srd5a1</name>
</gene>
<dbReference type="CTD" id="6715"/>
<dbReference type="AlphaFoldDB" id="A0A6P6DKT9"/>
<evidence type="ECO:0000256" key="9">
    <source>
        <dbReference type="ARBA" id="ARBA00022989"/>
    </source>
</evidence>
<keyword evidence="9 13" id="KW-1133">Transmembrane helix</keyword>
<dbReference type="InterPro" id="IPR039357">
    <property type="entry name" value="SRD5A/TECR"/>
</dbReference>
<evidence type="ECO:0000256" key="4">
    <source>
        <dbReference type="ARBA" id="ARBA00022692"/>
    </source>
</evidence>
<protein>
    <submittedName>
        <fullName evidence="16">3-oxo-5-alpha-steroid 4-dehydrogenase 1 isoform X2</fullName>
    </submittedName>
</protein>
<evidence type="ECO:0000256" key="6">
    <source>
        <dbReference type="ARBA" id="ARBA00022824"/>
    </source>
</evidence>
<dbReference type="PROSITE" id="PS50244">
    <property type="entry name" value="S5A_REDUCTASE"/>
    <property type="match status" value="1"/>
</dbReference>
<evidence type="ECO:0000256" key="3">
    <source>
        <dbReference type="ARBA" id="ARBA00007742"/>
    </source>
</evidence>
<name>A0A6P6DKT9_OCTDE</name>
<keyword evidence="8" id="KW-0521">NADP</keyword>
<accession>A0A6P6DKT9</accession>
<feature type="transmembrane region" description="Helical" evidence="13">
    <location>
        <begin position="80"/>
        <end position="100"/>
    </location>
</feature>
<keyword evidence="5" id="KW-0221">Differentiation</keyword>
<evidence type="ECO:0000313" key="16">
    <source>
        <dbReference type="RefSeq" id="XP_023560586.1"/>
    </source>
</evidence>
<evidence type="ECO:0000256" key="11">
    <source>
        <dbReference type="ARBA" id="ARBA00023098"/>
    </source>
</evidence>
<comment type="subcellular location">
    <subcellularLocation>
        <location evidence="1">Endoplasmic reticulum membrane</location>
        <topology evidence="1">Multi-pass membrane protein</topology>
    </subcellularLocation>
    <subcellularLocation>
        <location evidence="2">Microsome membrane</location>
    </subcellularLocation>
</comment>
<dbReference type="InterPro" id="IPR001104">
    <property type="entry name" value="3-oxo-5_a-steroid_4-DH_C"/>
</dbReference>
<comment type="similarity">
    <text evidence="3">Belongs to the steroid 5-alpha reductase family.</text>
</comment>
<dbReference type="RefSeq" id="XP_023560586.1">
    <property type="nucleotide sequence ID" value="XM_023704818.1"/>
</dbReference>
<dbReference type="GO" id="GO:0005789">
    <property type="term" value="C:endoplasmic reticulum membrane"/>
    <property type="evidence" value="ECO:0007669"/>
    <property type="project" value="UniProtKB-SubCell"/>
</dbReference>
<feature type="transmembrane region" description="Helical" evidence="13">
    <location>
        <begin position="106"/>
        <end position="123"/>
    </location>
</feature>
<proteinExistence type="inferred from homology"/>